<dbReference type="HOGENOM" id="CLU_055491_4_1_3"/>
<proteinExistence type="inferred from homology"/>
<evidence type="ECO:0000256" key="1">
    <source>
        <dbReference type="ARBA" id="ARBA00005495"/>
    </source>
</evidence>
<dbReference type="EMBL" id="CP003587">
    <property type="protein sequence ID" value="AGY58901.1"/>
    <property type="molecule type" value="Genomic_DNA"/>
</dbReference>
<sequence>MEAPLTGGCLCGAVRYAVHSPLTTVTNCHCGQCRRFSGHFGAYTGTDRDGVELLESSGLKWYASSEIAERGFCGVCGSSLFWRARTGNSIAILPGTLDGPTGLRTVAHIYTAFAGDYYQIDDDLRKLETE</sequence>
<dbReference type="PANTHER" id="PTHR33337">
    <property type="entry name" value="GFA DOMAIN-CONTAINING PROTEIN"/>
    <property type="match status" value="1"/>
</dbReference>
<dbReference type="GO" id="GO:0016846">
    <property type="term" value="F:carbon-sulfur lyase activity"/>
    <property type="evidence" value="ECO:0007669"/>
    <property type="project" value="InterPro"/>
</dbReference>
<dbReference type="PROSITE" id="PS51891">
    <property type="entry name" value="CENP_V_GFA"/>
    <property type="match status" value="1"/>
</dbReference>
<dbReference type="OrthoDB" id="4188830at2"/>
<protein>
    <recommendedName>
        <fullName evidence="5">CENP-V/GFA domain-containing protein</fullName>
    </recommendedName>
</protein>
<dbReference type="Gene3D" id="3.90.1590.10">
    <property type="entry name" value="glutathione-dependent formaldehyde- activating enzyme (gfa)"/>
    <property type="match status" value="1"/>
</dbReference>
<dbReference type="Proteomes" id="UP000017396">
    <property type="component" value="Chromosome"/>
</dbReference>
<dbReference type="InterPro" id="IPR006913">
    <property type="entry name" value="CENP-V/GFA"/>
</dbReference>
<accession>U5QJ17</accession>
<evidence type="ECO:0000256" key="2">
    <source>
        <dbReference type="ARBA" id="ARBA00022723"/>
    </source>
</evidence>
<dbReference type="eggNOG" id="COG3791">
    <property type="taxonomic scope" value="Bacteria"/>
</dbReference>
<gene>
    <name evidence="6" type="ORF">GKIL_2655</name>
</gene>
<organism evidence="6 7">
    <name type="scientific">Gloeobacter kilaueensis (strain ATCC BAA-2537 / CCAP 1431/1 / ULC 316 / JS1)</name>
    <dbReference type="NCBI Taxonomy" id="1183438"/>
    <lineage>
        <taxon>Bacteria</taxon>
        <taxon>Bacillati</taxon>
        <taxon>Cyanobacteriota</taxon>
        <taxon>Cyanophyceae</taxon>
        <taxon>Gloeobacterales</taxon>
        <taxon>Gloeobacteraceae</taxon>
        <taxon>Gloeobacter</taxon>
    </lineage>
</organism>
<name>U5QJ17_GLOK1</name>
<reference evidence="6 7" key="1">
    <citation type="journal article" date="2013" name="PLoS ONE">
        <title>Cultivation and Complete Genome Sequencing of Gloeobacter kilaueensis sp. nov., from a Lava Cave in Kilauea Caldera, Hawai'i.</title>
        <authorList>
            <person name="Saw J.H."/>
            <person name="Schatz M."/>
            <person name="Brown M.V."/>
            <person name="Kunkel D.D."/>
            <person name="Foster J.S."/>
            <person name="Shick H."/>
            <person name="Christensen S."/>
            <person name="Hou S."/>
            <person name="Wan X."/>
            <person name="Donachie S.P."/>
        </authorList>
    </citation>
    <scope>NUCLEOTIDE SEQUENCE [LARGE SCALE GENOMIC DNA]</scope>
    <source>
        <strain evidence="7">JS</strain>
    </source>
</reference>
<dbReference type="InterPro" id="IPR011057">
    <property type="entry name" value="Mss4-like_sf"/>
</dbReference>
<keyword evidence="7" id="KW-1185">Reference proteome</keyword>
<dbReference type="GO" id="GO:0046872">
    <property type="term" value="F:metal ion binding"/>
    <property type="evidence" value="ECO:0007669"/>
    <property type="project" value="UniProtKB-KW"/>
</dbReference>
<evidence type="ECO:0000313" key="7">
    <source>
        <dbReference type="Proteomes" id="UP000017396"/>
    </source>
</evidence>
<evidence type="ECO:0000256" key="3">
    <source>
        <dbReference type="ARBA" id="ARBA00022833"/>
    </source>
</evidence>
<evidence type="ECO:0000256" key="4">
    <source>
        <dbReference type="ARBA" id="ARBA00023239"/>
    </source>
</evidence>
<dbReference type="PATRIC" id="fig|1183438.3.peg.2613"/>
<keyword evidence="3" id="KW-0862">Zinc</keyword>
<dbReference type="STRING" id="1183438.GKIL_2655"/>
<dbReference type="Pfam" id="PF04828">
    <property type="entry name" value="GFA"/>
    <property type="match status" value="1"/>
</dbReference>
<feature type="domain" description="CENP-V/GFA" evidence="5">
    <location>
        <begin position="5"/>
        <end position="119"/>
    </location>
</feature>
<evidence type="ECO:0000259" key="5">
    <source>
        <dbReference type="PROSITE" id="PS51891"/>
    </source>
</evidence>
<comment type="similarity">
    <text evidence="1">Belongs to the Gfa family.</text>
</comment>
<dbReference type="RefSeq" id="WP_023174103.1">
    <property type="nucleotide sequence ID" value="NC_022600.1"/>
</dbReference>
<evidence type="ECO:0000313" key="6">
    <source>
        <dbReference type="EMBL" id="AGY58901.1"/>
    </source>
</evidence>
<keyword evidence="4" id="KW-0456">Lyase</keyword>
<keyword evidence="2" id="KW-0479">Metal-binding</keyword>
<dbReference type="SUPFAM" id="SSF51316">
    <property type="entry name" value="Mss4-like"/>
    <property type="match status" value="1"/>
</dbReference>
<dbReference type="AlphaFoldDB" id="U5QJ17"/>
<dbReference type="KEGG" id="glj:GKIL_2655"/>
<dbReference type="PANTHER" id="PTHR33337:SF40">
    <property type="entry name" value="CENP-V_GFA DOMAIN-CONTAINING PROTEIN-RELATED"/>
    <property type="match status" value="1"/>
</dbReference>